<evidence type="ECO:0000313" key="4">
    <source>
        <dbReference type="Proteomes" id="UP001152467"/>
    </source>
</evidence>
<dbReference type="AlphaFoldDB" id="A0A9W4QXG5"/>
<comment type="caution">
    <text evidence="3">The sequence shown here is derived from an EMBL/GenBank/DDBJ whole genome shotgun (WGS) entry which is preliminary data.</text>
</comment>
<feature type="compositionally biased region" description="Basic and acidic residues" evidence="1">
    <location>
        <begin position="288"/>
        <end position="301"/>
    </location>
</feature>
<dbReference type="Proteomes" id="UP001152467">
    <property type="component" value="Unassembled WGS sequence"/>
</dbReference>
<feature type="region of interest" description="Disordered" evidence="1">
    <location>
        <begin position="288"/>
        <end position="312"/>
    </location>
</feature>
<feature type="compositionally biased region" description="Polar residues" evidence="1">
    <location>
        <begin position="687"/>
        <end position="699"/>
    </location>
</feature>
<name>A0A9W4QXG5_9GAMM</name>
<dbReference type="InterPro" id="IPR038610">
    <property type="entry name" value="FliK-like_C_sf"/>
</dbReference>
<sequence length="705" mass="76593">MLNITFNNTKTLANGTGSQDVFSTQSDNLADEPNSFLSTFKMLTDASDKETPDTSVSDTSVSDTSASDTSTSDTSTSDTSTSDTSTSKELIVDSSDSASNLAKQALSTSTTENQNQLAEEPTEEVSDHKPVVAESTKQQVLPKAVDELIAQINAANQQKTDVVVHPIATSNEGEVSQADTIKIIDFLNSKKSTSTSHLEGESVSVVKNTDFNRVEEVDKMVGSETKVNELVDSDTKMSKEEIVTPLKLNAQIKNEAGEAAREGKDQLLQQTLQPSKAELAHKLEKVSSQIEHSKEVKEAGDQIKTPADTRSLNEDKQSIAALHTSQQGDVEQQSADTPSVRKQNELAKQIGEIVKQTESHLPKESTSLASIKEYSVEQRLAQQLASLTPKERSALKQGLQQLTNEGRSTPLVEQALSQLKALEEKQVFTDKSLSNDANLAAASVLVAKNKPAAYNSTKVDKDTAKHEAKFGIKTEGNHGAEQNVSSKIKQDMSASISSLGQAMPTPQVEQLFKAIAAPLTNGSASQYTEFVNYMQQLDEAPKNIQTQQNHATAQKIQVDPQMLQAVNIARNDAAKILQEKVSMMLNLNNQEAEIRLDPRELGAMQIRIRTDAEQAQVNFIVQNQQAKDLLEQSMPKLKEMLAEQGIELGESNIEQGDGSQGEQELGSEQQGQSQSSSLEHGEDEKNSQSPTQQSLNDGSSIDYYA</sequence>
<dbReference type="InterPro" id="IPR021136">
    <property type="entry name" value="Flagellar_hook_control-like_C"/>
</dbReference>
<dbReference type="RefSeq" id="WP_261626285.1">
    <property type="nucleotide sequence ID" value="NZ_CAMAPC010000006.1"/>
</dbReference>
<protein>
    <recommendedName>
        <fullName evidence="2">Flagellar hook-length control protein-like C-terminal domain-containing protein</fullName>
    </recommendedName>
</protein>
<dbReference type="CDD" id="cd17470">
    <property type="entry name" value="T3SS_Flik_C"/>
    <property type="match status" value="1"/>
</dbReference>
<dbReference type="PANTHER" id="PTHR37533">
    <property type="entry name" value="FLAGELLAR HOOK-LENGTH CONTROL PROTEIN"/>
    <property type="match status" value="1"/>
</dbReference>
<dbReference type="InterPro" id="IPR052563">
    <property type="entry name" value="FliK"/>
</dbReference>
<feature type="compositionally biased region" description="Low complexity" evidence="1">
    <location>
        <begin position="654"/>
        <end position="678"/>
    </location>
</feature>
<dbReference type="EMBL" id="CAMAPC010000006">
    <property type="protein sequence ID" value="CAH9057033.1"/>
    <property type="molecule type" value="Genomic_DNA"/>
</dbReference>
<dbReference type="PANTHER" id="PTHR37533:SF2">
    <property type="entry name" value="FLAGELLAR HOOK-LENGTH CONTROL PROTEIN"/>
    <property type="match status" value="1"/>
</dbReference>
<feature type="compositionally biased region" description="Polar residues" evidence="1">
    <location>
        <begin position="94"/>
        <end position="117"/>
    </location>
</feature>
<proteinExistence type="predicted"/>
<evidence type="ECO:0000313" key="3">
    <source>
        <dbReference type="EMBL" id="CAH9057033.1"/>
    </source>
</evidence>
<reference evidence="3" key="1">
    <citation type="submission" date="2022-07" db="EMBL/GenBank/DDBJ databases">
        <authorList>
            <person name="Criscuolo A."/>
        </authorList>
    </citation>
    <scope>NUCLEOTIDE SEQUENCE</scope>
    <source>
        <strain evidence="3">CIP111854</strain>
    </source>
</reference>
<dbReference type="Pfam" id="PF02120">
    <property type="entry name" value="Flg_hook"/>
    <property type="match status" value="1"/>
</dbReference>
<feature type="compositionally biased region" description="Low complexity" evidence="1">
    <location>
        <begin position="53"/>
        <end position="87"/>
    </location>
</feature>
<accession>A0A9W4QXG5</accession>
<gene>
    <name evidence="3" type="ORF">PSECIP111854_01913</name>
</gene>
<evidence type="ECO:0000256" key="1">
    <source>
        <dbReference type="SAM" id="MobiDB-lite"/>
    </source>
</evidence>
<keyword evidence="4" id="KW-1185">Reference proteome</keyword>
<feature type="compositionally biased region" description="Polar residues" evidence="1">
    <location>
        <begin position="1"/>
        <end position="28"/>
    </location>
</feature>
<feature type="domain" description="Flagellar hook-length control protein-like C-terminal" evidence="2">
    <location>
        <begin position="579"/>
        <end position="661"/>
    </location>
</feature>
<dbReference type="Gene3D" id="3.30.750.140">
    <property type="match status" value="1"/>
</dbReference>
<evidence type="ECO:0000259" key="2">
    <source>
        <dbReference type="Pfam" id="PF02120"/>
    </source>
</evidence>
<feature type="region of interest" description="Disordered" evidence="1">
    <location>
        <begin position="650"/>
        <end position="705"/>
    </location>
</feature>
<feature type="region of interest" description="Disordered" evidence="1">
    <location>
        <begin position="1"/>
        <end position="137"/>
    </location>
</feature>
<organism evidence="3 4">
    <name type="scientific">Pseudoalteromonas holothuriae</name>
    <dbReference type="NCBI Taxonomy" id="2963714"/>
    <lineage>
        <taxon>Bacteria</taxon>
        <taxon>Pseudomonadati</taxon>
        <taxon>Pseudomonadota</taxon>
        <taxon>Gammaproteobacteria</taxon>
        <taxon>Alteromonadales</taxon>
        <taxon>Pseudoalteromonadaceae</taxon>
        <taxon>Pseudoalteromonas</taxon>
    </lineage>
</organism>